<dbReference type="Pfam" id="PF00009">
    <property type="entry name" value="GTP_EFTU"/>
    <property type="match status" value="1"/>
</dbReference>
<dbReference type="InterPro" id="IPR009000">
    <property type="entry name" value="Transl_B-barrel_sf"/>
</dbReference>
<protein>
    <recommendedName>
        <fullName evidence="3">Large ribosomal subunit assembly factor BipA</fullName>
        <ecNumber evidence="3">3.6.5.-</ecNumber>
    </recommendedName>
    <alternativeName>
        <fullName evidence="3">GTP-binding protein BipA</fullName>
    </alternativeName>
</protein>
<dbReference type="GO" id="GO:0000027">
    <property type="term" value="P:ribosomal large subunit assembly"/>
    <property type="evidence" value="ECO:0007669"/>
    <property type="project" value="UniProtKB-UniRule"/>
</dbReference>
<evidence type="ECO:0000313" key="5">
    <source>
        <dbReference type="EMBL" id="VBA42396.1"/>
    </source>
</evidence>
<dbReference type="GO" id="GO:0003924">
    <property type="term" value="F:GTPase activity"/>
    <property type="evidence" value="ECO:0007669"/>
    <property type="project" value="UniProtKB-UniRule"/>
</dbReference>
<keyword evidence="3" id="KW-0699">rRNA-binding</keyword>
<dbReference type="NCBIfam" id="TIGR01394">
    <property type="entry name" value="TypA_BipA"/>
    <property type="match status" value="1"/>
</dbReference>
<dbReference type="InterPro" id="IPR004161">
    <property type="entry name" value="EFTu-like_2"/>
</dbReference>
<keyword evidence="3" id="KW-0694">RNA-binding</keyword>
<dbReference type="InterPro" id="IPR048876">
    <property type="entry name" value="BipA_C"/>
</dbReference>
<feature type="binding site" evidence="3">
    <location>
        <begin position="167"/>
        <end position="170"/>
    </location>
    <ligand>
        <name>GTP</name>
        <dbReference type="ChEBI" id="CHEBI:37565"/>
    </ligand>
</feature>
<dbReference type="PRINTS" id="PR00315">
    <property type="entry name" value="ELONGATNFCT"/>
</dbReference>
<keyword evidence="3" id="KW-0963">Cytoplasm</keyword>
<dbReference type="Gene3D" id="2.40.30.10">
    <property type="entry name" value="Translation factors"/>
    <property type="match status" value="1"/>
</dbReference>
<sequence length="660" mass="71197">MRRPAARGSAARRVDVRDSAGCWFSRTGHRAATITDVPFRNVAIVAHVDHGKTTLVDAMLRQSGALAERGGLQERVMDTGDLEREKGITILAKNTAVHRHKPDGTVTVINVIDTPGHADFGGEVERGLSMVDGVLLLVDASEGPLPQTRFVLRKALAAHLPVILVVNKTDRPDARIAEVVEASHDLLLDVASDLDDEAAAAAEHALGLPTLFASGRAGVASTVQPLDGHVPDGDNLDPLFEVLEEHVPPPRGDPDAPLQALVTNLDASTFLGRLALIRIYNGRIRKGQQVAWIREAGTATAKITELLATEGVERNPTEEAVAGDIVAVAGLPEIMIGDTLADLTNPVALPRIAVDEPAISVTVGTNTSPLAGKVPGHKLTARMVRNRLDAELVGNVSIRVLDIGAPDAWEVQGRGELALAVLVEQMRREGFELTVGKPQVVTKTIDGKLHEPFEAMTVDCPEEYVGAVTQLMAARKGRMVEMANHTTGWVRMDFVVPSRGLIGWRTDFLTETRGTGVGHAVFDGYKPWAGEIRARHTGSLVSDRSGTITPFALLQLADRGQFFVEPGQDTYEGMVVGINPRPEDLDVNVTREKKLTNMRSSTADVIETLAKPLELDLERAMEFCAPDECVEVTPEIVRVRKVELDATSRARSRARSKARG</sequence>
<dbReference type="AlphaFoldDB" id="A0A498QA18"/>
<dbReference type="Gene3D" id="3.30.70.240">
    <property type="match status" value="1"/>
</dbReference>
<evidence type="ECO:0000313" key="6">
    <source>
        <dbReference type="Proteomes" id="UP000267289"/>
    </source>
</evidence>
<dbReference type="GO" id="GO:0043022">
    <property type="term" value="F:ribosome binding"/>
    <property type="evidence" value="ECO:0007669"/>
    <property type="project" value="UniProtKB-UniRule"/>
</dbReference>
<feature type="binding site" evidence="3">
    <location>
        <begin position="49"/>
        <end position="54"/>
    </location>
    <ligand>
        <name>GTP</name>
        <dbReference type="ChEBI" id="CHEBI:37565"/>
    </ligand>
</feature>
<evidence type="ECO:0000259" key="4">
    <source>
        <dbReference type="PROSITE" id="PS51722"/>
    </source>
</evidence>
<dbReference type="GO" id="GO:1990904">
    <property type="term" value="C:ribonucleoprotein complex"/>
    <property type="evidence" value="ECO:0007669"/>
    <property type="project" value="TreeGrafter"/>
</dbReference>
<comment type="function">
    <text evidence="3">A 50S ribosomal subunit assembly protein with GTPase activity, required for 50S subunit assembly at low temperatures, may also play a role in translation. Binds GTP and analogs. Binds the 70S ribosome between the 30S and 50S subunits, in a similar position as ribosome-bound EF-G; it contacts a number of ribosomal proteins, both rRNAs and the A-site tRNA.</text>
</comment>
<dbReference type="FunFam" id="3.30.70.240:FF:000002">
    <property type="entry name" value="GTP-binding protein TypA"/>
    <property type="match status" value="1"/>
</dbReference>
<dbReference type="SUPFAM" id="SSF54980">
    <property type="entry name" value="EF-G C-terminal domain-like"/>
    <property type="match status" value="2"/>
</dbReference>
<keyword evidence="6" id="KW-1185">Reference proteome</keyword>
<dbReference type="SMART" id="SM00838">
    <property type="entry name" value="EFG_C"/>
    <property type="match status" value="1"/>
</dbReference>
<dbReference type="Pfam" id="PF21018">
    <property type="entry name" value="BipA_C"/>
    <property type="match status" value="1"/>
</dbReference>
<gene>
    <name evidence="5" type="primary">typA</name>
    <name evidence="3" type="synonym">bipA</name>
    <name evidence="5" type="ORF">LAUMK13_04004</name>
</gene>
<organism evidence="5 6">
    <name type="scientific">Mycobacterium innocens</name>
    <dbReference type="NCBI Taxonomy" id="2341083"/>
    <lineage>
        <taxon>Bacteria</taxon>
        <taxon>Bacillati</taxon>
        <taxon>Actinomycetota</taxon>
        <taxon>Actinomycetes</taxon>
        <taxon>Mycobacteriales</taxon>
        <taxon>Mycobacteriaceae</taxon>
        <taxon>Mycobacterium</taxon>
    </lineage>
</organism>
<feature type="domain" description="Tr-type G" evidence="4">
    <location>
        <begin position="37"/>
        <end position="251"/>
    </location>
</feature>
<dbReference type="PROSITE" id="PS51722">
    <property type="entry name" value="G_TR_2"/>
    <property type="match status" value="1"/>
</dbReference>
<dbReference type="Gene3D" id="2.40.50.250">
    <property type="entry name" value="bipa protein"/>
    <property type="match status" value="1"/>
</dbReference>
<reference evidence="5 6" key="1">
    <citation type="submission" date="2018-09" db="EMBL/GenBank/DDBJ databases">
        <authorList>
            <person name="Tagini F."/>
        </authorList>
    </citation>
    <scope>NUCLEOTIDE SEQUENCE [LARGE SCALE GENOMIC DNA]</scope>
    <source>
        <strain evidence="5 6">MK13</strain>
    </source>
</reference>
<dbReference type="InterPro" id="IPR042116">
    <property type="entry name" value="TypA/BipA_C"/>
</dbReference>
<dbReference type="GO" id="GO:0000049">
    <property type="term" value="F:tRNA binding"/>
    <property type="evidence" value="ECO:0007669"/>
    <property type="project" value="UniProtKB-KW"/>
</dbReference>
<name>A0A498QA18_9MYCO</name>
<evidence type="ECO:0000256" key="3">
    <source>
        <dbReference type="HAMAP-Rule" id="MF_00849"/>
    </source>
</evidence>
<keyword evidence="3" id="KW-0690">Ribosome biogenesis</keyword>
<dbReference type="InterPro" id="IPR035651">
    <property type="entry name" value="BipA_V"/>
</dbReference>
<proteinExistence type="inferred from homology"/>
<dbReference type="InterPro" id="IPR027417">
    <property type="entry name" value="P-loop_NTPase"/>
</dbReference>
<dbReference type="CDD" id="cd03691">
    <property type="entry name" value="BipA_TypA_II"/>
    <property type="match status" value="1"/>
</dbReference>
<dbReference type="InterPro" id="IPR047042">
    <property type="entry name" value="BipA_II"/>
</dbReference>
<keyword evidence="3" id="KW-0820">tRNA-binding</keyword>
<comment type="subcellular location">
    <subcellularLocation>
        <location evidence="3">Cytoplasm</location>
    </subcellularLocation>
    <text evidence="3">Binds to ribosomes.</text>
</comment>
<dbReference type="FunFam" id="2.40.50.250:FF:000001">
    <property type="entry name" value="GTP-binding protein TypA"/>
    <property type="match status" value="1"/>
</dbReference>
<dbReference type="GO" id="GO:0005829">
    <property type="term" value="C:cytosol"/>
    <property type="evidence" value="ECO:0007669"/>
    <property type="project" value="TreeGrafter"/>
</dbReference>
<evidence type="ECO:0000256" key="2">
    <source>
        <dbReference type="ARBA" id="ARBA00023134"/>
    </source>
</evidence>
<dbReference type="Gene3D" id="3.40.50.300">
    <property type="entry name" value="P-loop containing nucleotide triphosphate hydrolases"/>
    <property type="match status" value="1"/>
</dbReference>
<keyword evidence="1 3" id="KW-0547">Nucleotide-binding</keyword>
<dbReference type="CDD" id="cd01891">
    <property type="entry name" value="TypA_BipA"/>
    <property type="match status" value="1"/>
</dbReference>
<dbReference type="EMBL" id="UPHQ01000215">
    <property type="protein sequence ID" value="VBA42396.1"/>
    <property type="molecule type" value="Genomic_DNA"/>
</dbReference>
<comment type="subunit">
    <text evidence="3">Monomer.</text>
</comment>
<dbReference type="InterPro" id="IPR000640">
    <property type="entry name" value="EFG_V-like"/>
</dbReference>
<keyword evidence="2 3" id="KW-0342">GTP-binding</keyword>
<dbReference type="InterPro" id="IPR005225">
    <property type="entry name" value="Small_GTP-bd"/>
</dbReference>
<dbReference type="GO" id="GO:0005525">
    <property type="term" value="F:GTP binding"/>
    <property type="evidence" value="ECO:0007669"/>
    <property type="project" value="UniProtKB-UniRule"/>
</dbReference>
<dbReference type="InterPro" id="IPR006298">
    <property type="entry name" value="BipA"/>
</dbReference>
<dbReference type="NCBIfam" id="TIGR00231">
    <property type="entry name" value="small_GTP"/>
    <property type="match status" value="1"/>
</dbReference>
<accession>A0A498QA18</accession>
<dbReference type="PANTHER" id="PTHR42908:SF8">
    <property type="entry name" value="TR-TYPE G DOMAIN-CONTAINING PROTEIN"/>
    <property type="match status" value="1"/>
</dbReference>
<dbReference type="Proteomes" id="UP000267289">
    <property type="component" value="Unassembled WGS sequence"/>
</dbReference>
<dbReference type="EC" id="3.6.5.-" evidence="3"/>
<dbReference type="InterPro" id="IPR035647">
    <property type="entry name" value="EFG_III/V"/>
</dbReference>
<dbReference type="FunFam" id="3.30.70.870:FF:000003">
    <property type="entry name" value="GTP-binding protein TypA"/>
    <property type="match status" value="1"/>
</dbReference>
<keyword evidence="3" id="KW-0378">Hydrolase</keyword>
<dbReference type="Gene3D" id="3.30.70.870">
    <property type="entry name" value="Elongation Factor G (Translational Gtpase), domain 3"/>
    <property type="match status" value="1"/>
</dbReference>
<dbReference type="SUPFAM" id="SSF52540">
    <property type="entry name" value="P-loop containing nucleoside triphosphate hydrolases"/>
    <property type="match status" value="1"/>
</dbReference>
<dbReference type="InterPro" id="IPR000795">
    <property type="entry name" value="T_Tr_GTP-bd_dom"/>
</dbReference>
<dbReference type="InterPro" id="IPR047041">
    <property type="entry name" value="BipA_GTP-bd_dom"/>
</dbReference>
<dbReference type="GO" id="GO:0019843">
    <property type="term" value="F:rRNA binding"/>
    <property type="evidence" value="ECO:0007669"/>
    <property type="project" value="UniProtKB-KW"/>
</dbReference>
<dbReference type="Pfam" id="PF00679">
    <property type="entry name" value="EFG_C"/>
    <property type="match status" value="1"/>
</dbReference>
<dbReference type="HAMAP" id="MF_00849">
    <property type="entry name" value="BipA"/>
    <property type="match status" value="1"/>
</dbReference>
<comment type="similarity">
    <text evidence="3">Belongs to the TRAFAC class translation factor GTPase superfamily. Classic translation factor GTPase family. BipA subfamily.</text>
</comment>
<comment type="catalytic activity">
    <reaction evidence="3">
        <text>GTP + H2O = GDP + phosphate + H(+)</text>
        <dbReference type="Rhea" id="RHEA:19669"/>
        <dbReference type="ChEBI" id="CHEBI:15377"/>
        <dbReference type="ChEBI" id="CHEBI:15378"/>
        <dbReference type="ChEBI" id="CHEBI:37565"/>
        <dbReference type="ChEBI" id="CHEBI:43474"/>
        <dbReference type="ChEBI" id="CHEBI:58189"/>
    </reaction>
</comment>
<dbReference type="SUPFAM" id="SSF50447">
    <property type="entry name" value="Translation proteins"/>
    <property type="match status" value="1"/>
</dbReference>
<dbReference type="PANTHER" id="PTHR42908">
    <property type="entry name" value="TRANSLATION ELONGATION FACTOR-RELATED"/>
    <property type="match status" value="1"/>
</dbReference>
<dbReference type="Pfam" id="PF03144">
    <property type="entry name" value="GTP_EFTU_D2"/>
    <property type="match status" value="1"/>
</dbReference>
<evidence type="ECO:0000256" key="1">
    <source>
        <dbReference type="ARBA" id="ARBA00022741"/>
    </source>
</evidence>
<dbReference type="CDD" id="cd03710">
    <property type="entry name" value="BipA_TypA_C"/>
    <property type="match status" value="1"/>
</dbReference>